<keyword evidence="2" id="KW-1185">Reference proteome</keyword>
<name>A0A9P6ADE4_9AGAM</name>
<sequence>MGQMNYEWDSETKEYERILDMNRHQGETQREEQAMNTAHILPPDRGGGETCGSCYTSEESENVGIRGGGLPRNMCILEDFCSEVVVRRPMASWCIWKNGDIEEGGGLGLAATGVRATRYSERRQEIAVYAWLCKGTKRQSQVVRGFEREVSRGFNTGPLAPRRRAITVATPDDEESTVKPEIVL</sequence>
<evidence type="ECO:0000313" key="1">
    <source>
        <dbReference type="EMBL" id="KAF9503870.1"/>
    </source>
</evidence>
<evidence type="ECO:0000313" key="2">
    <source>
        <dbReference type="Proteomes" id="UP000886523"/>
    </source>
</evidence>
<proteinExistence type="predicted"/>
<dbReference type="Proteomes" id="UP000886523">
    <property type="component" value="Unassembled WGS sequence"/>
</dbReference>
<gene>
    <name evidence="1" type="ORF">BS47DRAFT_1355809</name>
</gene>
<organism evidence="1 2">
    <name type="scientific">Hydnum rufescens UP504</name>
    <dbReference type="NCBI Taxonomy" id="1448309"/>
    <lineage>
        <taxon>Eukaryota</taxon>
        <taxon>Fungi</taxon>
        <taxon>Dikarya</taxon>
        <taxon>Basidiomycota</taxon>
        <taxon>Agaricomycotina</taxon>
        <taxon>Agaricomycetes</taxon>
        <taxon>Cantharellales</taxon>
        <taxon>Hydnaceae</taxon>
        <taxon>Hydnum</taxon>
    </lineage>
</organism>
<reference evidence="1" key="1">
    <citation type="journal article" date="2020" name="Nat. Commun.">
        <title>Large-scale genome sequencing of mycorrhizal fungi provides insights into the early evolution of symbiotic traits.</title>
        <authorList>
            <person name="Miyauchi S."/>
            <person name="Kiss E."/>
            <person name="Kuo A."/>
            <person name="Drula E."/>
            <person name="Kohler A."/>
            <person name="Sanchez-Garcia M."/>
            <person name="Morin E."/>
            <person name="Andreopoulos B."/>
            <person name="Barry K.W."/>
            <person name="Bonito G."/>
            <person name="Buee M."/>
            <person name="Carver A."/>
            <person name="Chen C."/>
            <person name="Cichocki N."/>
            <person name="Clum A."/>
            <person name="Culley D."/>
            <person name="Crous P.W."/>
            <person name="Fauchery L."/>
            <person name="Girlanda M."/>
            <person name="Hayes R.D."/>
            <person name="Keri Z."/>
            <person name="LaButti K."/>
            <person name="Lipzen A."/>
            <person name="Lombard V."/>
            <person name="Magnuson J."/>
            <person name="Maillard F."/>
            <person name="Murat C."/>
            <person name="Nolan M."/>
            <person name="Ohm R.A."/>
            <person name="Pangilinan J."/>
            <person name="Pereira M.F."/>
            <person name="Perotto S."/>
            <person name="Peter M."/>
            <person name="Pfister S."/>
            <person name="Riley R."/>
            <person name="Sitrit Y."/>
            <person name="Stielow J.B."/>
            <person name="Szollosi G."/>
            <person name="Zifcakova L."/>
            <person name="Stursova M."/>
            <person name="Spatafora J.W."/>
            <person name="Tedersoo L."/>
            <person name="Vaario L.M."/>
            <person name="Yamada A."/>
            <person name="Yan M."/>
            <person name="Wang P."/>
            <person name="Xu J."/>
            <person name="Bruns T."/>
            <person name="Baldrian P."/>
            <person name="Vilgalys R."/>
            <person name="Dunand C."/>
            <person name="Henrissat B."/>
            <person name="Grigoriev I.V."/>
            <person name="Hibbett D."/>
            <person name="Nagy L.G."/>
            <person name="Martin F.M."/>
        </authorList>
    </citation>
    <scope>NUCLEOTIDE SEQUENCE</scope>
    <source>
        <strain evidence="1">UP504</strain>
    </source>
</reference>
<dbReference type="EMBL" id="MU129290">
    <property type="protein sequence ID" value="KAF9503870.1"/>
    <property type="molecule type" value="Genomic_DNA"/>
</dbReference>
<accession>A0A9P6ADE4</accession>
<dbReference type="AlphaFoldDB" id="A0A9P6ADE4"/>
<comment type="caution">
    <text evidence="1">The sequence shown here is derived from an EMBL/GenBank/DDBJ whole genome shotgun (WGS) entry which is preliminary data.</text>
</comment>
<protein>
    <submittedName>
        <fullName evidence="1">Uncharacterized protein</fullName>
    </submittedName>
</protein>